<feature type="compositionally biased region" description="Basic and acidic residues" evidence="1">
    <location>
        <begin position="120"/>
        <end position="140"/>
    </location>
</feature>
<proteinExistence type="predicted"/>
<feature type="region of interest" description="Disordered" evidence="1">
    <location>
        <begin position="194"/>
        <end position="230"/>
    </location>
</feature>
<reference evidence="2 3" key="1">
    <citation type="submission" date="2016-02" db="EMBL/GenBank/DDBJ databases">
        <title>Genome analysis of coral dinoflagellate symbionts highlights evolutionary adaptations to a symbiotic lifestyle.</title>
        <authorList>
            <person name="Aranda M."/>
            <person name="Li Y."/>
            <person name="Liew Y.J."/>
            <person name="Baumgarten S."/>
            <person name="Simakov O."/>
            <person name="Wilson M."/>
            <person name="Piel J."/>
            <person name="Ashoor H."/>
            <person name="Bougouffa S."/>
            <person name="Bajic V.B."/>
            <person name="Ryu T."/>
            <person name="Ravasi T."/>
            <person name="Bayer T."/>
            <person name="Micklem G."/>
            <person name="Kim H."/>
            <person name="Bhak J."/>
            <person name="Lajeunesse T.C."/>
            <person name="Voolstra C.R."/>
        </authorList>
    </citation>
    <scope>NUCLEOTIDE SEQUENCE [LARGE SCALE GENOMIC DNA]</scope>
    <source>
        <strain evidence="2 3">CCMP2467</strain>
    </source>
</reference>
<keyword evidence="3" id="KW-1185">Reference proteome</keyword>
<feature type="region of interest" description="Disordered" evidence="1">
    <location>
        <begin position="75"/>
        <end position="143"/>
    </location>
</feature>
<dbReference type="Proteomes" id="UP000186817">
    <property type="component" value="Unassembled WGS sequence"/>
</dbReference>
<evidence type="ECO:0000313" key="2">
    <source>
        <dbReference type="EMBL" id="OLP90224.1"/>
    </source>
</evidence>
<dbReference type="EMBL" id="LSRX01000722">
    <property type="protein sequence ID" value="OLP90224.1"/>
    <property type="molecule type" value="Genomic_DNA"/>
</dbReference>
<sequence>MSIEERSKRFTPRVSTAFCMARVWNGGQGGQCPLTPATRGLCQYHVDRDEEIGLNYGRVDGSIPEETLLAFEAAAGTSDTSPSKSKGQRQQRSRSGARERREASRQEMRARSKPKARPKAKAEAKEPVKADRSVHGDRPRCTSRVWAGGQGGQCTRHCEVEGGLCGLHAAEAAKLGCPKHGYIHGDIPEGKYMEFKREADRRGWSTPSPQAPPPGPSGAKQKRPVGRPRK</sequence>
<dbReference type="OrthoDB" id="433496at2759"/>
<feature type="compositionally biased region" description="Basic and acidic residues" evidence="1">
    <location>
        <begin position="96"/>
        <end position="110"/>
    </location>
</feature>
<evidence type="ECO:0000256" key="1">
    <source>
        <dbReference type="SAM" id="MobiDB-lite"/>
    </source>
</evidence>
<evidence type="ECO:0000313" key="3">
    <source>
        <dbReference type="Proteomes" id="UP000186817"/>
    </source>
</evidence>
<accession>A0A1Q9D542</accession>
<organism evidence="2 3">
    <name type="scientific">Symbiodinium microadriaticum</name>
    <name type="common">Dinoflagellate</name>
    <name type="synonym">Zooxanthella microadriatica</name>
    <dbReference type="NCBI Taxonomy" id="2951"/>
    <lineage>
        <taxon>Eukaryota</taxon>
        <taxon>Sar</taxon>
        <taxon>Alveolata</taxon>
        <taxon>Dinophyceae</taxon>
        <taxon>Suessiales</taxon>
        <taxon>Symbiodiniaceae</taxon>
        <taxon>Symbiodinium</taxon>
    </lineage>
</organism>
<dbReference type="OMA" id="MARVWNG"/>
<feature type="compositionally biased region" description="Basic residues" evidence="1">
    <location>
        <begin position="220"/>
        <end position="230"/>
    </location>
</feature>
<comment type="caution">
    <text evidence="2">The sequence shown here is derived from an EMBL/GenBank/DDBJ whole genome shotgun (WGS) entry which is preliminary data.</text>
</comment>
<gene>
    <name evidence="2" type="ORF">AK812_SmicGene28224</name>
</gene>
<feature type="compositionally biased region" description="Basic and acidic residues" evidence="1">
    <location>
        <begin position="194"/>
        <end position="203"/>
    </location>
</feature>
<dbReference type="AlphaFoldDB" id="A0A1Q9D542"/>
<protein>
    <submittedName>
        <fullName evidence="2">Uncharacterized protein</fullName>
    </submittedName>
</protein>
<name>A0A1Q9D542_SYMMI</name>